<accession>X1G7K3</accession>
<reference evidence="1" key="1">
    <citation type="journal article" date="2014" name="Front. Microbiol.">
        <title>High frequency of phylogenetically diverse reductive dehalogenase-homologous genes in deep subseafloor sedimentary metagenomes.</title>
        <authorList>
            <person name="Kawai M."/>
            <person name="Futagami T."/>
            <person name="Toyoda A."/>
            <person name="Takaki Y."/>
            <person name="Nishi S."/>
            <person name="Hori S."/>
            <person name="Arai W."/>
            <person name="Tsubouchi T."/>
            <person name="Morono Y."/>
            <person name="Uchiyama I."/>
            <person name="Ito T."/>
            <person name="Fujiyama A."/>
            <person name="Inagaki F."/>
            <person name="Takami H."/>
        </authorList>
    </citation>
    <scope>NUCLEOTIDE SEQUENCE</scope>
    <source>
        <strain evidence="1">Expedition CK06-06</strain>
    </source>
</reference>
<evidence type="ECO:0000313" key="1">
    <source>
        <dbReference type="EMBL" id="GAH37519.1"/>
    </source>
</evidence>
<name>X1G7K3_9ZZZZ</name>
<dbReference type="EMBL" id="BARU01012139">
    <property type="protein sequence ID" value="GAH37519.1"/>
    <property type="molecule type" value="Genomic_DNA"/>
</dbReference>
<sequence length="71" mass="8475">MNANNLKDNKQINLSFRTYNIIPTMRKLSGKIFPEFENAIKYLSNKELSEINSFLMEMKYKIDKLEEIQNK</sequence>
<gene>
    <name evidence="1" type="ORF">S03H2_22519</name>
</gene>
<dbReference type="AlphaFoldDB" id="X1G7K3"/>
<proteinExistence type="predicted"/>
<organism evidence="1">
    <name type="scientific">marine sediment metagenome</name>
    <dbReference type="NCBI Taxonomy" id="412755"/>
    <lineage>
        <taxon>unclassified sequences</taxon>
        <taxon>metagenomes</taxon>
        <taxon>ecological metagenomes</taxon>
    </lineage>
</organism>
<protein>
    <submittedName>
        <fullName evidence="1">Uncharacterized protein</fullName>
    </submittedName>
</protein>
<comment type="caution">
    <text evidence="1">The sequence shown here is derived from an EMBL/GenBank/DDBJ whole genome shotgun (WGS) entry which is preliminary data.</text>
</comment>